<dbReference type="Proteomes" id="UP000277864">
    <property type="component" value="Unassembled WGS sequence"/>
</dbReference>
<comment type="caution">
    <text evidence="1">The sequence shown here is derived from an EMBL/GenBank/DDBJ whole genome shotgun (WGS) entry which is preliminary data.</text>
</comment>
<evidence type="ECO:0000313" key="1">
    <source>
        <dbReference type="EMBL" id="RST89212.1"/>
    </source>
</evidence>
<dbReference type="EMBL" id="PXZH01000002">
    <property type="protein sequence ID" value="RST89212.1"/>
    <property type="molecule type" value="Genomic_DNA"/>
</dbReference>
<dbReference type="AlphaFoldDB" id="A0A429Z679"/>
<proteinExistence type="predicted"/>
<name>A0A429Z679_9ENTE</name>
<reference evidence="1 2" key="1">
    <citation type="submission" date="2018-03" db="EMBL/GenBank/DDBJ databases">
        <authorList>
            <person name="Gulvik C.A."/>
        </authorList>
    </citation>
    <scope>NUCLEOTIDE SEQUENCE [LARGE SCALE GENOMIC DNA]</scope>
    <source>
        <strain evidence="1 2">JCM 31581</strain>
    </source>
</reference>
<evidence type="ECO:0000313" key="2">
    <source>
        <dbReference type="Proteomes" id="UP000277864"/>
    </source>
</evidence>
<protein>
    <submittedName>
        <fullName evidence="1">Uncharacterized protein</fullName>
    </submittedName>
</protein>
<keyword evidence="2" id="KW-1185">Reference proteome</keyword>
<organism evidence="1 2">
    <name type="scientific">Vagococcus humatus</name>
    <dbReference type="NCBI Taxonomy" id="1889241"/>
    <lineage>
        <taxon>Bacteria</taxon>
        <taxon>Bacillati</taxon>
        <taxon>Bacillota</taxon>
        <taxon>Bacilli</taxon>
        <taxon>Lactobacillales</taxon>
        <taxon>Enterococcaceae</taxon>
        <taxon>Vagococcus</taxon>
    </lineage>
</organism>
<gene>
    <name evidence="1" type="ORF">C7P63_05400</name>
</gene>
<dbReference type="RefSeq" id="WP_125943146.1">
    <property type="nucleotide sequence ID" value="NZ_PXZH01000002.1"/>
</dbReference>
<accession>A0A429Z679</accession>
<sequence>MRKEIKNNPNGYLRAATSIYFDVITEQTACALEVRLKLLDVKDKLELVELIKLLLTQADESEIQKLNKRYNNISKNL</sequence>